<comment type="caution">
    <text evidence="9">The sequence shown here is derived from an EMBL/GenBank/DDBJ whole genome shotgun (WGS) entry which is preliminary data.</text>
</comment>
<evidence type="ECO:0000313" key="10">
    <source>
        <dbReference type="Proteomes" id="UP001431783"/>
    </source>
</evidence>
<comment type="pathway">
    <text evidence="1">Purine metabolism; IMP biosynthesis via de novo pathway; 5-amino-1-(5-phospho-D-ribosyl)imidazole-4-carboxamide from 5-amino-1-(5-phospho-D-ribosyl)imidazole-4-carboxylate: step 1/2.</text>
</comment>
<evidence type="ECO:0000256" key="3">
    <source>
        <dbReference type="ARBA" id="ARBA00011020"/>
    </source>
</evidence>
<dbReference type="EMBL" id="JARQZJ010000056">
    <property type="protein sequence ID" value="KAK9878724.1"/>
    <property type="molecule type" value="Genomic_DNA"/>
</dbReference>
<feature type="domain" description="SAICAR synthetase/ADE2 N-terminal" evidence="8">
    <location>
        <begin position="1"/>
        <end position="114"/>
    </location>
</feature>
<dbReference type="GO" id="GO:0005524">
    <property type="term" value="F:ATP binding"/>
    <property type="evidence" value="ECO:0007669"/>
    <property type="project" value="UniProtKB-KW"/>
</dbReference>
<keyword evidence="10" id="KW-1185">Reference proteome</keyword>
<evidence type="ECO:0000256" key="2">
    <source>
        <dbReference type="ARBA" id="ARBA00004747"/>
    </source>
</evidence>
<proteinExistence type="inferred from homology"/>
<comment type="similarity">
    <text evidence="3">In the N-terminal section; belongs to the SAICAR synthetase family.</text>
</comment>
<dbReference type="FunFam" id="3.30.470.20:FF:000020">
    <property type="entry name" value="Probable multifunctional protein ADE2"/>
    <property type="match status" value="1"/>
</dbReference>
<dbReference type="InterPro" id="IPR050089">
    <property type="entry name" value="SAICAR_synthetase"/>
</dbReference>
<organism evidence="9 10">
    <name type="scientific">Henosepilachna vigintioctopunctata</name>
    <dbReference type="NCBI Taxonomy" id="420089"/>
    <lineage>
        <taxon>Eukaryota</taxon>
        <taxon>Metazoa</taxon>
        <taxon>Ecdysozoa</taxon>
        <taxon>Arthropoda</taxon>
        <taxon>Hexapoda</taxon>
        <taxon>Insecta</taxon>
        <taxon>Pterygota</taxon>
        <taxon>Neoptera</taxon>
        <taxon>Endopterygota</taxon>
        <taxon>Coleoptera</taxon>
        <taxon>Polyphaga</taxon>
        <taxon>Cucujiformia</taxon>
        <taxon>Coccinelloidea</taxon>
        <taxon>Coccinellidae</taxon>
        <taxon>Epilachninae</taxon>
        <taxon>Epilachnini</taxon>
        <taxon>Henosepilachna</taxon>
    </lineage>
</organism>
<evidence type="ECO:0000256" key="7">
    <source>
        <dbReference type="ARBA" id="ARBA00022840"/>
    </source>
</evidence>
<evidence type="ECO:0000259" key="8">
    <source>
        <dbReference type="Pfam" id="PF01259"/>
    </source>
</evidence>
<keyword evidence="7" id="KW-0067">ATP-binding</keyword>
<dbReference type="PANTHER" id="PTHR43599:SF3">
    <property type="entry name" value="SI:DKEY-6E2.2"/>
    <property type="match status" value="1"/>
</dbReference>
<dbReference type="AlphaFoldDB" id="A0AAW1UDL7"/>
<evidence type="ECO:0000256" key="5">
    <source>
        <dbReference type="ARBA" id="ARBA00022741"/>
    </source>
</evidence>
<protein>
    <recommendedName>
        <fullName evidence="8">SAICAR synthetase/ADE2 N-terminal domain-containing protein</fullName>
    </recommendedName>
</protein>
<comment type="pathway">
    <text evidence="2">Purine metabolism; IMP biosynthesis via de novo pathway; 5-amino-1-(5-phospho-D-ribosyl)imidazole-4-carboxylate from 5-amino-1-(5-phospho-D-ribosyl)imidazole (carboxylase route): step 1/1.</text>
</comment>
<dbReference type="GO" id="GO:0004639">
    <property type="term" value="F:phosphoribosylaminoimidazolesuccinocarboxamide synthase activity"/>
    <property type="evidence" value="ECO:0007669"/>
    <property type="project" value="InterPro"/>
</dbReference>
<name>A0AAW1UDL7_9CUCU</name>
<keyword evidence="4" id="KW-0436">Ligase</keyword>
<gene>
    <name evidence="9" type="ORF">WA026_023601</name>
</gene>
<dbReference type="PROSITE" id="PS01057">
    <property type="entry name" value="SAICAR_SYNTHETASE_1"/>
    <property type="match status" value="1"/>
</dbReference>
<dbReference type="SUPFAM" id="SSF56104">
    <property type="entry name" value="SAICAR synthase-like"/>
    <property type="match status" value="1"/>
</dbReference>
<keyword evidence="6" id="KW-0658">Purine biosynthesis</keyword>
<dbReference type="GO" id="GO:0006189">
    <property type="term" value="P:'de novo' IMP biosynthetic process"/>
    <property type="evidence" value="ECO:0007669"/>
    <property type="project" value="TreeGrafter"/>
</dbReference>
<keyword evidence="5" id="KW-0547">Nucleotide-binding</keyword>
<dbReference type="Proteomes" id="UP001431783">
    <property type="component" value="Unassembled WGS sequence"/>
</dbReference>
<sequence length="119" mass="13731">MLSKECDMIPIEWVTRRLATGSFLKRLSGVPKGYRFHPLKHETLYKDDANHNPHWSVGQIISAKFKYNDVLIGPTEVDIMTRTYILVSEVLEKIWASYNCVLVNMKIEFGVDRSRKTGS</sequence>
<dbReference type="Gene3D" id="3.30.470.20">
    <property type="entry name" value="ATP-grasp fold, B domain"/>
    <property type="match status" value="1"/>
</dbReference>
<evidence type="ECO:0000256" key="4">
    <source>
        <dbReference type="ARBA" id="ARBA00022598"/>
    </source>
</evidence>
<dbReference type="InterPro" id="IPR018236">
    <property type="entry name" value="SAICAR_synthetase_CS"/>
</dbReference>
<dbReference type="GO" id="GO:0005829">
    <property type="term" value="C:cytosol"/>
    <property type="evidence" value="ECO:0007669"/>
    <property type="project" value="TreeGrafter"/>
</dbReference>
<dbReference type="Pfam" id="PF01259">
    <property type="entry name" value="SAICAR_synt"/>
    <property type="match status" value="1"/>
</dbReference>
<evidence type="ECO:0000313" key="9">
    <source>
        <dbReference type="EMBL" id="KAK9878724.1"/>
    </source>
</evidence>
<evidence type="ECO:0000256" key="6">
    <source>
        <dbReference type="ARBA" id="ARBA00022755"/>
    </source>
</evidence>
<reference evidence="9 10" key="1">
    <citation type="submission" date="2023-03" db="EMBL/GenBank/DDBJ databases">
        <title>Genome insight into feeding habits of ladybird beetles.</title>
        <authorList>
            <person name="Li H.-S."/>
            <person name="Huang Y.-H."/>
            <person name="Pang H."/>
        </authorList>
    </citation>
    <scope>NUCLEOTIDE SEQUENCE [LARGE SCALE GENOMIC DNA]</scope>
    <source>
        <strain evidence="9">SYSU_2023b</strain>
        <tissue evidence="9">Whole body</tissue>
    </source>
</reference>
<evidence type="ECO:0000256" key="1">
    <source>
        <dbReference type="ARBA" id="ARBA00004672"/>
    </source>
</evidence>
<accession>A0AAW1UDL7</accession>
<dbReference type="InterPro" id="IPR028923">
    <property type="entry name" value="SAICAR_synt/ADE2_N"/>
</dbReference>
<dbReference type="PANTHER" id="PTHR43599">
    <property type="entry name" value="MULTIFUNCTIONAL PROTEIN ADE2"/>
    <property type="match status" value="1"/>
</dbReference>